<evidence type="ECO:0000313" key="3">
    <source>
        <dbReference type="WBParaSite" id="Gr19_v10_g330.t2"/>
    </source>
</evidence>
<dbReference type="InterPro" id="IPR036236">
    <property type="entry name" value="Znf_C2H2_sf"/>
</dbReference>
<reference evidence="3" key="1">
    <citation type="submission" date="2022-11" db="UniProtKB">
        <authorList>
            <consortium name="WormBaseParasite"/>
        </authorList>
    </citation>
    <scope>IDENTIFICATION</scope>
</reference>
<dbReference type="SMART" id="SM00614">
    <property type="entry name" value="ZnF_BED"/>
    <property type="match status" value="1"/>
</dbReference>
<feature type="region of interest" description="Disordered" evidence="1">
    <location>
        <begin position="262"/>
        <end position="313"/>
    </location>
</feature>
<protein>
    <submittedName>
        <fullName evidence="3">BED-type domain-containing protein</fullName>
    </submittedName>
</protein>
<evidence type="ECO:0000313" key="2">
    <source>
        <dbReference type="Proteomes" id="UP000887572"/>
    </source>
</evidence>
<evidence type="ECO:0000256" key="1">
    <source>
        <dbReference type="SAM" id="MobiDB-lite"/>
    </source>
</evidence>
<dbReference type="AlphaFoldDB" id="A0A914HRM1"/>
<proteinExistence type="predicted"/>
<feature type="region of interest" description="Disordered" evidence="1">
    <location>
        <begin position="684"/>
        <end position="708"/>
    </location>
</feature>
<feature type="compositionally biased region" description="Acidic residues" evidence="1">
    <location>
        <begin position="265"/>
        <end position="279"/>
    </location>
</feature>
<keyword evidence="2" id="KW-1185">Reference proteome</keyword>
<dbReference type="WBParaSite" id="Gr19_v10_g330.t2">
    <property type="protein sequence ID" value="Gr19_v10_g330.t2"/>
    <property type="gene ID" value="Gr19_v10_g330"/>
</dbReference>
<accession>A0A914HRM1</accession>
<feature type="compositionally biased region" description="Acidic residues" evidence="1">
    <location>
        <begin position="288"/>
        <end position="310"/>
    </location>
</feature>
<feature type="compositionally biased region" description="Low complexity" evidence="1">
    <location>
        <begin position="685"/>
        <end position="701"/>
    </location>
</feature>
<dbReference type="Proteomes" id="UP000887572">
    <property type="component" value="Unplaced"/>
</dbReference>
<name>A0A914HRM1_GLORO</name>
<sequence length="817" mass="92124">MEMARHSSPAFELAYSFIKCSSRIIISSARLRCAVPGCSSDSAPSVRPSNVAQFLTLKWNASCSRNGAGGRGEHRVIRSEVWSRFRLEGLNAICLVCNEKLKVGPTRQTSSLWRHLKRHTRTPPPNQHIPSGYQQAANQQNRLYVQQPQLRRNNFALNGDGIQQQQNAPLSHASRGLTLHRFRLHQQQGHRTTPTTFLYNNFQSHQNQNYRHLLPSSSTSFNHSEASPPCASVQVPFTQPPLVTVDCKPVENRELDQLLGIRREEEEEEEDATGVEEQEFGTFNDRGEEGEEGTNGMIEEEEEEEEEEEMGREWELARTLTDFILENALPFHRLLVLSPTFASLLRLGQSVPKSLPSPAFLLQRMLPKLFADTLEERKLLFNNDFFVLVLNKTMLDSSEQTALLSVTAQKLSDCFALCARPLGQFACDSTSSGMSDALRHCFEEEPVQLRLWQISAIVHDDGADSEELCRQLDVPGIPSIHSLLRRIYAELDSLNFPPECVRRMKERFEEAVGEILHGNSLNPLTDAFSVFVPPLVDRINRFFREQQNAADAVQEEPGENEEKKCESGPVSIHRLEQRLLTKFQLLWAFQRHKLVDSEAARMALFLNPSNLCGAKGADDGEEAFFGESRWHETAERVREQISQACEEGTENVEDAEGDEAKMTMLREDIQSEVSNYMKTARLELGHSTGSNSGPTPSSSSSAPPPSPSHFGSLTELLFWWRINAERFPRLVQLARQFCAVPMSNDEQWKKMSDGDMNADGQTTKRYATELMAKNGDVARLEGGRAERLALLTQLMTVRMAVRERTAHADAIGEDTNE</sequence>
<dbReference type="SUPFAM" id="SSF57667">
    <property type="entry name" value="beta-beta-alpha zinc fingers"/>
    <property type="match status" value="1"/>
</dbReference>
<feature type="region of interest" description="Disordered" evidence="1">
    <location>
        <begin position="549"/>
        <end position="568"/>
    </location>
</feature>
<organism evidence="2 3">
    <name type="scientific">Globodera rostochiensis</name>
    <name type="common">Golden nematode worm</name>
    <name type="synonym">Heterodera rostochiensis</name>
    <dbReference type="NCBI Taxonomy" id="31243"/>
    <lineage>
        <taxon>Eukaryota</taxon>
        <taxon>Metazoa</taxon>
        <taxon>Ecdysozoa</taxon>
        <taxon>Nematoda</taxon>
        <taxon>Chromadorea</taxon>
        <taxon>Rhabditida</taxon>
        <taxon>Tylenchina</taxon>
        <taxon>Tylenchomorpha</taxon>
        <taxon>Tylenchoidea</taxon>
        <taxon>Heteroderidae</taxon>
        <taxon>Heteroderinae</taxon>
        <taxon>Globodera</taxon>
    </lineage>
</organism>